<dbReference type="OrthoDB" id="514070at2759"/>
<dbReference type="EMBL" id="RSCE01000001">
    <property type="protein sequence ID" value="RSH87899.1"/>
    <property type="molecule type" value="Genomic_DNA"/>
</dbReference>
<dbReference type="Proteomes" id="UP000279236">
    <property type="component" value="Unassembled WGS sequence"/>
</dbReference>
<feature type="compositionally biased region" description="Basic and acidic residues" evidence="1">
    <location>
        <begin position="189"/>
        <end position="202"/>
    </location>
</feature>
<dbReference type="AlphaFoldDB" id="A0A427Y9R3"/>
<evidence type="ECO:0000256" key="1">
    <source>
        <dbReference type="SAM" id="MobiDB-lite"/>
    </source>
</evidence>
<evidence type="ECO:0000313" key="2">
    <source>
        <dbReference type="EMBL" id="RSH87899.1"/>
    </source>
</evidence>
<gene>
    <name evidence="2" type="ORF">EHS24_000417</name>
</gene>
<reference evidence="2 3" key="1">
    <citation type="submission" date="2018-11" db="EMBL/GenBank/DDBJ databases">
        <title>Genome sequence of Apiotrichum porosum DSM 27194.</title>
        <authorList>
            <person name="Aliyu H."/>
            <person name="Gorte O."/>
            <person name="Ochsenreither K."/>
        </authorList>
    </citation>
    <scope>NUCLEOTIDE SEQUENCE [LARGE SCALE GENOMIC DNA]</scope>
    <source>
        <strain evidence="2 3">DSM 27194</strain>
    </source>
</reference>
<name>A0A427Y9R3_9TREE</name>
<dbReference type="GeneID" id="39584960"/>
<protein>
    <submittedName>
        <fullName evidence="2">Uncharacterized protein</fullName>
    </submittedName>
</protein>
<dbReference type="RefSeq" id="XP_028480107.1">
    <property type="nucleotide sequence ID" value="XM_028616250.1"/>
</dbReference>
<comment type="caution">
    <text evidence="2">The sequence shown here is derived from an EMBL/GenBank/DDBJ whole genome shotgun (WGS) entry which is preliminary data.</text>
</comment>
<evidence type="ECO:0000313" key="3">
    <source>
        <dbReference type="Proteomes" id="UP000279236"/>
    </source>
</evidence>
<feature type="region of interest" description="Disordered" evidence="1">
    <location>
        <begin position="324"/>
        <end position="383"/>
    </location>
</feature>
<accession>A0A427Y9R3</accession>
<sequence length="406" mass="44443">MPDTPPDPDAVVPLQQWLKLLTAQGAPMRVAMAFAAKAYKDTNTVTKLKALTPAQLAALVPDKDTRKFLTNAIKGVVAGNTAPVKRRGGRDSDLLRPLGDGDAPTNVPTVFEFHEITDVEAVLPVSLTCNRAPIKTAWCYAVARRLGFDVAEALSIAHVYVHISSLKHALGLGNILDAQQTREAEEEIRELPGEHDYRKPADNSRSWRHNRDAKVEKAVGSSQPWVGILKAKIPVVERPDGTWRAIQKGAVVEPSVAFLYITRALKDYTPHVMGALQLVAESYEPHELDVVGLHLYTAFKPDVVEWGQRGSVSVADILEQIKAPVAGSPAPDTVQDETEDVHDQDKDKDKDVHSGDGDRGTKRPASDPPEAAVTDTPAKKQRDMTVEEYEAMLDAEDDSVWDQVQV</sequence>
<keyword evidence="3" id="KW-1185">Reference proteome</keyword>
<feature type="compositionally biased region" description="Basic and acidic residues" evidence="1">
    <location>
        <begin position="341"/>
        <end position="365"/>
    </location>
</feature>
<proteinExistence type="predicted"/>
<organism evidence="2 3">
    <name type="scientific">Apiotrichum porosum</name>
    <dbReference type="NCBI Taxonomy" id="105984"/>
    <lineage>
        <taxon>Eukaryota</taxon>
        <taxon>Fungi</taxon>
        <taxon>Dikarya</taxon>
        <taxon>Basidiomycota</taxon>
        <taxon>Agaricomycotina</taxon>
        <taxon>Tremellomycetes</taxon>
        <taxon>Trichosporonales</taxon>
        <taxon>Trichosporonaceae</taxon>
        <taxon>Apiotrichum</taxon>
    </lineage>
</organism>
<feature type="region of interest" description="Disordered" evidence="1">
    <location>
        <begin position="187"/>
        <end position="210"/>
    </location>
</feature>